<evidence type="ECO:0000313" key="3">
    <source>
        <dbReference type="Proteomes" id="UP000770661"/>
    </source>
</evidence>
<protein>
    <submittedName>
        <fullName evidence="2">Uncharacterized protein</fullName>
    </submittedName>
</protein>
<feature type="coiled-coil region" evidence="1">
    <location>
        <begin position="8"/>
        <end position="216"/>
    </location>
</feature>
<organism evidence="2 3">
    <name type="scientific">Chionoecetes opilio</name>
    <name type="common">Atlantic snow crab</name>
    <name type="synonym">Cancer opilio</name>
    <dbReference type="NCBI Taxonomy" id="41210"/>
    <lineage>
        <taxon>Eukaryota</taxon>
        <taxon>Metazoa</taxon>
        <taxon>Ecdysozoa</taxon>
        <taxon>Arthropoda</taxon>
        <taxon>Crustacea</taxon>
        <taxon>Multicrustacea</taxon>
        <taxon>Malacostraca</taxon>
        <taxon>Eumalacostraca</taxon>
        <taxon>Eucarida</taxon>
        <taxon>Decapoda</taxon>
        <taxon>Pleocyemata</taxon>
        <taxon>Brachyura</taxon>
        <taxon>Eubrachyura</taxon>
        <taxon>Majoidea</taxon>
        <taxon>Majidae</taxon>
        <taxon>Chionoecetes</taxon>
    </lineage>
</organism>
<reference evidence="2" key="1">
    <citation type="submission" date="2020-07" db="EMBL/GenBank/DDBJ databases">
        <title>The High-quality genome of the commercially important snow crab, Chionoecetes opilio.</title>
        <authorList>
            <person name="Jeong J.-H."/>
            <person name="Ryu S."/>
        </authorList>
    </citation>
    <scope>NUCLEOTIDE SEQUENCE</scope>
    <source>
        <strain evidence="2">MADBK_172401_WGS</strain>
        <tissue evidence="2">Digestive gland</tissue>
    </source>
</reference>
<gene>
    <name evidence="2" type="ORF">GWK47_027426</name>
</gene>
<evidence type="ECO:0000256" key="1">
    <source>
        <dbReference type="SAM" id="Coils"/>
    </source>
</evidence>
<dbReference type="EMBL" id="JACEEZ010026277">
    <property type="protein sequence ID" value="KAG0693641.1"/>
    <property type="molecule type" value="Genomic_DNA"/>
</dbReference>
<comment type="caution">
    <text evidence="2">The sequence shown here is derived from an EMBL/GenBank/DDBJ whole genome shotgun (WGS) entry which is preliminary data.</text>
</comment>
<keyword evidence="1" id="KW-0175">Coiled coil</keyword>
<keyword evidence="3" id="KW-1185">Reference proteome</keyword>
<dbReference type="Proteomes" id="UP000770661">
    <property type="component" value="Unassembled WGS sequence"/>
</dbReference>
<sequence length="301" mass="34389">MPTVHRIAEVVTGEVEEYRSRVRELEAKLSEAEEGWRQQVEAAAQEAARRVAAKEQECLNTISSAYDQQDSETTALVRQHQEALREAQQVVQDKAAKLDTMSQDYVDKLKEKDDELCKFVLQYEEQLARLNGQHEAHIREVEATWKVRAEKMVRQREGTVSQQVDALKQEWTNERRELERLTQVAAAAFQSGTESVELLKKQVAAQRRELEGVKLNHGKEVGELKALLELKPRSRDGRGGAAVRLGVSLEEAAEFEYLKNTLSKVLCAVVKFDGRQQEEILEREEQRQNVLQSWSQGLSLH</sequence>
<dbReference type="Gene3D" id="1.10.220.60">
    <property type="entry name" value="GRIP domain"/>
    <property type="match status" value="1"/>
</dbReference>
<dbReference type="AlphaFoldDB" id="A0A8J8WMP0"/>
<evidence type="ECO:0000313" key="2">
    <source>
        <dbReference type="EMBL" id="KAG0693641.1"/>
    </source>
</evidence>
<dbReference type="OrthoDB" id="5322683at2759"/>
<dbReference type="SUPFAM" id="SSF101283">
    <property type="entry name" value="GRIP domain"/>
    <property type="match status" value="1"/>
</dbReference>
<accession>A0A8J8WMP0</accession>
<proteinExistence type="predicted"/>
<name>A0A8J8WMP0_CHIOP</name>